<feature type="transmembrane region" description="Helical" evidence="7">
    <location>
        <begin position="29"/>
        <end position="49"/>
    </location>
</feature>
<accession>A0A3B0RYM2</accession>
<evidence type="ECO:0000256" key="6">
    <source>
        <dbReference type="ARBA" id="ARBA00023136"/>
    </source>
</evidence>
<evidence type="ECO:0000256" key="4">
    <source>
        <dbReference type="ARBA" id="ARBA00022692"/>
    </source>
</evidence>
<gene>
    <name evidence="11" type="ORF">MNBD_ALPHA06-535</name>
</gene>
<name>A0A3B0RYM2_9ZZZZ</name>
<keyword evidence="5 7" id="KW-1133">Transmembrane helix</keyword>
<evidence type="ECO:0000313" key="11">
    <source>
        <dbReference type="EMBL" id="VAV96151.1"/>
    </source>
</evidence>
<dbReference type="GO" id="GO:0005886">
    <property type="term" value="C:plasma membrane"/>
    <property type="evidence" value="ECO:0007669"/>
    <property type="project" value="UniProtKB-SubCell"/>
</dbReference>
<dbReference type="PANTHER" id="PTHR10590:SF4">
    <property type="entry name" value="SOLUTE CARRIER FAMILY 28 MEMBER 3"/>
    <property type="match status" value="1"/>
</dbReference>
<feature type="transmembrane region" description="Helical" evidence="7">
    <location>
        <begin position="384"/>
        <end position="407"/>
    </location>
</feature>
<feature type="transmembrane region" description="Helical" evidence="7">
    <location>
        <begin position="193"/>
        <end position="213"/>
    </location>
</feature>
<dbReference type="InterPro" id="IPR011657">
    <property type="entry name" value="CNT_C_dom"/>
</dbReference>
<sequence>MLISILGMAVLLGLAVILSSDRKAINIRVVGAAFVLQVAIAVFVLATPFGQGVLQSISNGAQVVINYADTGSAFVFGGLHDNTSIGFIFAVKVLPIIIFISALTSVLYYLGIMQWVVKILGGLLRMVIGTSQVESLNAAGNIFLGQTESPLLVKPYLGKLSEHQLFTIMVSGLASVSGAILVGYASLGVELKYLIAASFMAAPGGLLMAKIIMPDPDKDTAKHAAEPEEVDKDDLPANVVDAAASGATQGLLLAANIGAMLIAFVALIGLLNGGIGGIGQLIGQDGWSLDAVLGWVFRPLMWTLGVPWDEAAQAGNLIGQKLILNEFVAYANLKPLLDTLSPHTVVVVTFALCGFANLSSMAILLGGLGGLIPSRRKDIARLGIKAVAAGSLSNLMSAALASLLVVVV</sequence>
<dbReference type="Pfam" id="PF07662">
    <property type="entry name" value="Nucleos_tra2_C"/>
    <property type="match status" value="1"/>
</dbReference>
<dbReference type="PANTHER" id="PTHR10590">
    <property type="entry name" value="SODIUM/NUCLEOSIDE COTRANSPORTER"/>
    <property type="match status" value="1"/>
</dbReference>
<feature type="transmembrane region" description="Helical" evidence="7">
    <location>
        <begin position="251"/>
        <end position="271"/>
    </location>
</feature>
<feature type="domain" description="Nucleoside transporter/FeoB GTPase Gate" evidence="10">
    <location>
        <begin position="91"/>
        <end position="187"/>
    </location>
</feature>
<keyword evidence="6 7" id="KW-0472">Membrane</keyword>
<reference evidence="11" key="1">
    <citation type="submission" date="2018-06" db="EMBL/GenBank/DDBJ databases">
        <authorList>
            <person name="Zhirakovskaya E."/>
        </authorList>
    </citation>
    <scope>NUCLEOTIDE SEQUENCE</scope>
</reference>
<dbReference type="EMBL" id="UOEE01000217">
    <property type="protein sequence ID" value="VAV96151.1"/>
    <property type="molecule type" value="Genomic_DNA"/>
</dbReference>
<dbReference type="InterPro" id="IPR011642">
    <property type="entry name" value="Gate_dom"/>
</dbReference>
<keyword evidence="4 7" id="KW-0812">Transmembrane</keyword>
<feature type="domain" description="Concentrative nucleoside transporter N-terminal" evidence="8">
    <location>
        <begin position="6"/>
        <end position="79"/>
    </location>
</feature>
<dbReference type="Pfam" id="PF01773">
    <property type="entry name" value="Nucleos_tra2_N"/>
    <property type="match status" value="1"/>
</dbReference>
<dbReference type="GO" id="GO:0005337">
    <property type="term" value="F:nucleoside transmembrane transporter activity"/>
    <property type="evidence" value="ECO:0007669"/>
    <property type="project" value="InterPro"/>
</dbReference>
<feature type="domain" description="Concentrative nucleoside transporter C-terminal" evidence="9">
    <location>
        <begin position="193"/>
        <end position="401"/>
    </location>
</feature>
<keyword evidence="3" id="KW-1003">Cell membrane</keyword>
<evidence type="ECO:0000259" key="8">
    <source>
        <dbReference type="Pfam" id="PF01773"/>
    </source>
</evidence>
<feature type="transmembrane region" description="Helical" evidence="7">
    <location>
        <begin position="165"/>
        <end position="187"/>
    </location>
</feature>
<evidence type="ECO:0000256" key="5">
    <source>
        <dbReference type="ARBA" id="ARBA00022989"/>
    </source>
</evidence>
<evidence type="ECO:0000256" key="2">
    <source>
        <dbReference type="ARBA" id="ARBA00009033"/>
    </source>
</evidence>
<dbReference type="GO" id="GO:0015293">
    <property type="term" value="F:symporter activity"/>
    <property type="evidence" value="ECO:0007669"/>
    <property type="project" value="TreeGrafter"/>
</dbReference>
<dbReference type="AlphaFoldDB" id="A0A3B0RYM2"/>
<evidence type="ECO:0000256" key="3">
    <source>
        <dbReference type="ARBA" id="ARBA00022475"/>
    </source>
</evidence>
<comment type="similarity">
    <text evidence="2">Belongs to the concentrative nucleoside transporter (CNT) (TC 2.A.41) family.</text>
</comment>
<evidence type="ECO:0000256" key="1">
    <source>
        <dbReference type="ARBA" id="ARBA00004651"/>
    </source>
</evidence>
<evidence type="ECO:0000256" key="7">
    <source>
        <dbReference type="SAM" id="Phobius"/>
    </source>
</evidence>
<dbReference type="InterPro" id="IPR002668">
    <property type="entry name" value="CNT_N_dom"/>
</dbReference>
<protein>
    <submittedName>
        <fullName evidence="11">Na+ dependent nucleoside transporter NupC</fullName>
    </submittedName>
</protein>
<dbReference type="InterPro" id="IPR018270">
    <property type="entry name" value="C_nuclsd_transpt_met_bac"/>
</dbReference>
<feature type="transmembrane region" description="Helical" evidence="7">
    <location>
        <begin position="85"/>
        <end position="110"/>
    </location>
</feature>
<feature type="transmembrane region" description="Helical" evidence="7">
    <location>
        <begin position="345"/>
        <end position="372"/>
    </location>
</feature>
<comment type="subcellular location">
    <subcellularLocation>
        <location evidence="1">Cell membrane</location>
        <topology evidence="1">Multi-pass membrane protein</topology>
    </subcellularLocation>
</comment>
<dbReference type="InterPro" id="IPR008276">
    <property type="entry name" value="C_nuclsd_transpt"/>
</dbReference>
<evidence type="ECO:0000259" key="10">
    <source>
        <dbReference type="Pfam" id="PF07670"/>
    </source>
</evidence>
<organism evidence="11">
    <name type="scientific">hydrothermal vent metagenome</name>
    <dbReference type="NCBI Taxonomy" id="652676"/>
    <lineage>
        <taxon>unclassified sequences</taxon>
        <taxon>metagenomes</taxon>
        <taxon>ecological metagenomes</taxon>
    </lineage>
</organism>
<proteinExistence type="inferred from homology"/>
<dbReference type="Pfam" id="PF07670">
    <property type="entry name" value="Gate"/>
    <property type="match status" value="1"/>
</dbReference>
<dbReference type="NCBIfam" id="TIGR00804">
    <property type="entry name" value="nupC"/>
    <property type="match status" value="1"/>
</dbReference>
<evidence type="ECO:0000259" key="9">
    <source>
        <dbReference type="Pfam" id="PF07662"/>
    </source>
</evidence>